<dbReference type="InterPro" id="IPR032869">
    <property type="entry name" value="WHH_dom_containing"/>
</dbReference>
<gene>
    <name evidence="2" type="ORF">YC6258_02709</name>
</gene>
<name>A0A0C5VJF6_9GAMM</name>
<accession>A0A0C5VJF6</accession>
<dbReference type="AlphaFoldDB" id="A0A0C5VJF6"/>
<sequence length="76" mass="8355">MDDFNSETGYTTMQLVKAKAHEATLPHGGSVSQFEKAFGIEYGSQEAVIISQEQGWLRGKPPKPENQQKKNKGDCG</sequence>
<feature type="compositionally biased region" description="Basic and acidic residues" evidence="1">
    <location>
        <begin position="62"/>
        <end position="76"/>
    </location>
</feature>
<feature type="region of interest" description="Disordered" evidence="1">
    <location>
        <begin position="53"/>
        <end position="76"/>
    </location>
</feature>
<proteinExistence type="predicted"/>
<dbReference type="HOGENOM" id="CLU_2649382_0_0_6"/>
<dbReference type="KEGG" id="gsn:YC6258_02709"/>
<evidence type="ECO:0000256" key="1">
    <source>
        <dbReference type="SAM" id="MobiDB-lite"/>
    </source>
</evidence>
<dbReference type="STRING" id="1445510.YC6258_02709"/>
<evidence type="ECO:0000313" key="3">
    <source>
        <dbReference type="Proteomes" id="UP000032266"/>
    </source>
</evidence>
<keyword evidence="3" id="KW-1185">Reference proteome</keyword>
<organism evidence="2 3">
    <name type="scientific">Gynuella sunshinyii YC6258</name>
    <dbReference type="NCBI Taxonomy" id="1445510"/>
    <lineage>
        <taxon>Bacteria</taxon>
        <taxon>Pseudomonadati</taxon>
        <taxon>Pseudomonadota</taxon>
        <taxon>Gammaproteobacteria</taxon>
        <taxon>Oceanospirillales</taxon>
        <taxon>Saccharospirillaceae</taxon>
        <taxon>Gynuella</taxon>
    </lineage>
</organism>
<dbReference type="EMBL" id="CP007142">
    <property type="protein sequence ID" value="AJQ94747.1"/>
    <property type="molecule type" value="Genomic_DNA"/>
</dbReference>
<reference evidence="2 3" key="1">
    <citation type="submission" date="2014-01" db="EMBL/GenBank/DDBJ databases">
        <title>Full genme sequencing of cellulolytic bacterium Gynuella sunshinyii YC6258T gen. nov., sp. nov.</title>
        <authorList>
            <person name="Khan H."/>
            <person name="Chung E.J."/>
            <person name="Chung Y.R."/>
        </authorList>
    </citation>
    <scope>NUCLEOTIDE SEQUENCE [LARGE SCALE GENOMIC DNA]</scope>
    <source>
        <strain evidence="2 3">YC6258</strain>
    </source>
</reference>
<protein>
    <submittedName>
        <fullName evidence="2">Uncharacterized protein</fullName>
    </submittedName>
</protein>
<dbReference type="Proteomes" id="UP000032266">
    <property type="component" value="Chromosome"/>
</dbReference>
<evidence type="ECO:0000313" key="2">
    <source>
        <dbReference type="EMBL" id="AJQ94747.1"/>
    </source>
</evidence>
<dbReference type="Pfam" id="PF14414">
    <property type="entry name" value="WHH"/>
    <property type="match status" value="1"/>
</dbReference>